<dbReference type="Gene3D" id="1.10.555.10">
    <property type="entry name" value="Rho GTPase activation protein"/>
    <property type="match status" value="1"/>
</dbReference>
<feature type="compositionally biased region" description="Basic and acidic residues" evidence="4">
    <location>
        <begin position="1612"/>
        <end position="1628"/>
    </location>
</feature>
<feature type="region of interest" description="Disordered" evidence="4">
    <location>
        <begin position="602"/>
        <end position="630"/>
    </location>
</feature>
<feature type="compositionally biased region" description="Polar residues" evidence="4">
    <location>
        <begin position="1475"/>
        <end position="1490"/>
    </location>
</feature>
<feature type="compositionally biased region" description="Polar residues" evidence="4">
    <location>
        <begin position="606"/>
        <end position="622"/>
    </location>
</feature>
<feature type="compositionally biased region" description="Basic and acidic residues" evidence="4">
    <location>
        <begin position="452"/>
        <end position="465"/>
    </location>
</feature>
<dbReference type="PANTHER" id="PTHR15228:SF25">
    <property type="entry name" value="F-BAR DOMAIN-CONTAINING PROTEIN"/>
    <property type="match status" value="1"/>
</dbReference>
<accession>K1Q9R3</accession>
<feature type="compositionally biased region" description="Basic and acidic residues" evidence="4">
    <location>
        <begin position="1324"/>
        <end position="1338"/>
    </location>
</feature>
<dbReference type="SMART" id="SM00324">
    <property type="entry name" value="RhoGAP"/>
    <property type="match status" value="1"/>
</dbReference>
<dbReference type="Pfam" id="PF24235">
    <property type="entry name" value="RHG29_45_N"/>
    <property type="match status" value="1"/>
</dbReference>
<feature type="region of interest" description="Disordered" evidence="4">
    <location>
        <begin position="452"/>
        <end position="477"/>
    </location>
</feature>
<feature type="compositionally biased region" description="Basic and acidic residues" evidence="4">
    <location>
        <begin position="933"/>
        <end position="955"/>
    </location>
</feature>
<feature type="region of interest" description="Disordered" evidence="4">
    <location>
        <begin position="1716"/>
        <end position="1975"/>
    </location>
</feature>
<feature type="compositionally biased region" description="Basic and acidic residues" evidence="4">
    <location>
        <begin position="1949"/>
        <end position="1975"/>
    </location>
</feature>
<dbReference type="InterPro" id="IPR000198">
    <property type="entry name" value="RhoGAP_dom"/>
</dbReference>
<feature type="compositionally biased region" description="Basic and acidic residues" evidence="4">
    <location>
        <begin position="1770"/>
        <end position="1782"/>
    </location>
</feature>
<dbReference type="SUPFAM" id="SSF48350">
    <property type="entry name" value="GTPase activation domain, GAP"/>
    <property type="match status" value="1"/>
</dbReference>
<feature type="region of interest" description="Disordered" evidence="4">
    <location>
        <begin position="919"/>
        <end position="1071"/>
    </location>
</feature>
<feature type="compositionally biased region" description="Polar residues" evidence="4">
    <location>
        <begin position="1377"/>
        <end position="1386"/>
    </location>
</feature>
<keyword evidence="2" id="KW-0862">Zinc</keyword>
<feature type="compositionally biased region" description="Basic and acidic residues" evidence="4">
    <location>
        <begin position="1029"/>
        <end position="1051"/>
    </location>
</feature>
<dbReference type="Pfam" id="PF22699">
    <property type="entry name" value="GMIP-like_FCH"/>
    <property type="match status" value="1"/>
</dbReference>
<feature type="region of interest" description="Disordered" evidence="4">
    <location>
        <begin position="1572"/>
        <end position="1655"/>
    </location>
</feature>
<dbReference type="InterPro" id="IPR031160">
    <property type="entry name" value="F_BAR_dom"/>
</dbReference>
<dbReference type="SUPFAM" id="SSF103657">
    <property type="entry name" value="BAR/IMD domain-like"/>
    <property type="match status" value="1"/>
</dbReference>
<dbReference type="PROSITE" id="PS50238">
    <property type="entry name" value="RHOGAP"/>
    <property type="match status" value="1"/>
</dbReference>
<protein>
    <submittedName>
        <fullName evidence="5">GEM-interacting protein</fullName>
    </submittedName>
</protein>
<keyword evidence="1" id="KW-0343">GTPase activation</keyword>
<evidence type="ECO:0000256" key="1">
    <source>
        <dbReference type="ARBA" id="ARBA00022468"/>
    </source>
</evidence>
<proteinExistence type="predicted"/>
<feature type="compositionally biased region" description="Acidic residues" evidence="4">
    <location>
        <begin position="1058"/>
        <end position="1071"/>
    </location>
</feature>
<feature type="compositionally biased region" description="Basic and acidic residues" evidence="4">
    <location>
        <begin position="1454"/>
        <end position="1463"/>
    </location>
</feature>
<dbReference type="Gene3D" id="1.20.1270.60">
    <property type="entry name" value="Arfaptin homology (AH) domain/BAR domain"/>
    <property type="match status" value="1"/>
</dbReference>
<dbReference type="InterPro" id="IPR008936">
    <property type="entry name" value="Rho_GTPase_activation_prot"/>
</dbReference>
<dbReference type="PANTHER" id="PTHR15228">
    <property type="entry name" value="SPERMATHECAL PHYSIOLOGY VARIANT"/>
    <property type="match status" value="1"/>
</dbReference>
<dbReference type="GO" id="GO:0051056">
    <property type="term" value="P:regulation of small GTPase mediated signal transduction"/>
    <property type="evidence" value="ECO:0007669"/>
    <property type="project" value="UniProtKB-ARBA"/>
</dbReference>
<dbReference type="HOGENOM" id="CLU_234360_0_0_1"/>
<feature type="compositionally biased region" description="Low complexity" evidence="4">
    <location>
        <begin position="644"/>
        <end position="664"/>
    </location>
</feature>
<dbReference type="InterPro" id="IPR051025">
    <property type="entry name" value="RhoGAP"/>
</dbReference>
<feature type="compositionally biased region" description="Basic and acidic residues" evidence="4">
    <location>
        <begin position="1238"/>
        <end position="1247"/>
    </location>
</feature>
<feature type="compositionally biased region" description="Low complexity" evidence="4">
    <location>
        <begin position="1411"/>
        <end position="1427"/>
    </location>
</feature>
<evidence type="ECO:0000256" key="4">
    <source>
        <dbReference type="SAM" id="MobiDB-lite"/>
    </source>
</evidence>
<dbReference type="PROSITE" id="PS51741">
    <property type="entry name" value="F_BAR"/>
    <property type="match status" value="1"/>
</dbReference>
<dbReference type="Pfam" id="PF00620">
    <property type="entry name" value="RhoGAP"/>
    <property type="match status" value="1"/>
</dbReference>
<feature type="compositionally biased region" description="Low complexity" evidence="4">
    <location>
        <begin position="1357"/>
        <end position="1375"/>
    </location>
</feature>
<keyword evidence="2" id="KW-0863">Zinc-finger</keyword>
<feature type="compositionally biased region" description="Polar residues" evidence="4">
    <location>
        <begin position="1308"/>
        <end position="1323"/>
    </location>
</feature>
<keyword evidence="3" id="KW-0175">Coiled coil</keyword>
<dbReference type="EMBL" id="JH816681">
    <property type="protein sequence ID" value="EKC18151.1"/>
    <property type="molecule type" value="Genomic_DNA"/>
</dbReference>
<feature type="region of interest" description="Disordered" evidence="4">
    <location>
        <begin position="644"/>
        <end position="671"/>
    </location>
</feature>
<evidence type="ECO:0000256" key="2">
    <source>
        <dbReference type="ARBA" id="ARBA00022771"/>
    </source>
</evidence>
<keyword evidence="2" id="KW-0479">Metal-binding</keyword>
<dbReference type="InterPro" id="IPR027267">
    <property type="entry name" value="AH/BAR_dom_sf"/>
</dbReference>
<dbReference type="InterPro" id="IPR054713">
    <property type="entry name" value="GMIP/FCHO2-like_FCH"/>
</dbReference>
<reference evidence="5" key="1">
    <citation type="journal article" date="2012" name="Nature">
        <title>The oyster genome reveals stress adaptation and complexity of shell formation.</title>
        <authorList>
            <person name="Zhang G."/>
            <person name="Fang X."/>
            <person name="Guo X."/>
            <person name="Li L."/>
            <person name="Luo R."/>
            <person name="Xu F."/>
            <person name="Yang P."/>
            <person name="Zhang L."/>
            <person name="Wang X."/>
            <person name="Qi H."/>
            <person name="Xiong Z."/>
            <person name="Que H."/>
            <person name="Xie Y."/>
            <person name="Holland P.W."/>
            <person name="Paps J."/>
            <person name="Zhu Y."/>
            <person name="Wu F."/>
            <person name="Chen Y."/>
            <person name="Wang J."/>
            <person name="Peng C."/>
            <person name="Meng J."/>
            <person name="Yang L."/>
            <person name="Liu J."/>
            <person name="Wen B."/>
            <person name="Zhang N."/>
            <person name="Huang Z."/>
            <person name="Zhu Q."/>
            <person name="Feng Y."/>
            <person name="Mount A."/>
            <person name="Hedgecock D."/>
            <person name="Xu Z."/>
            <person name="Liu Y."/>
            <person name="Domazet-Loso T."/>
            <person name="Du Y."/>
            <person name="Sun X."/>
            <person name="Zhang S."/>
            <person name="Liu B."/>
            <person name="Cheng P."/>
            <person name="Jiang X."/>
            <person name="Li J."/>
            <person name="Fan D."/>
            <person name="Wang W."/>
            <person name="Fu W."/>
            <person name="Wang T."/>
            <person name="Wang B."/>
            <person name="Zhang J."/>
            <person name="Peng Z."/>
            <person name="Li Y."/>
            <person name="Li N."/>
            <person name="Wang J."/>
            <person name="Chen M."/>
            <person name="He Y."/>
            <person name="Tan F."/>
            <person name="Song X."/>
            <person name="Zheng Q."/>
            <person name="Huang R."/>
            <person name="Yang H."/>
            <person name="Du X."/>
            <person name="Chen L."/>
            <person name="Yang M."/>
            <person name="Gaffney P.M."/>
            <person name="Wang S."/>
            <person name="Luo L."/>
            <person name="She Z."/>
            <person name="Ming Y."/>
            <person name="Huang W."/>
            <person name="Zhang S."/>
            <person name="Huang B."/>
            <person name="Zhang Y."/>
            <person name="Qu T."/>
            <person name="Ni P."/>
            <person name="Miao G."/>
            <person name="Wang J."/>
            <person name="Wang Q."/>
            <person name="Steinberg C.E."/>
            <person name="Wang H."/>
            <person name="Li N."/>
            <person name="Qian L."/>
            <person name="Zhang G."/>
            <person name="Li Y."/>
            <person name="Yang H."/>
            <person name="Liu X."/>
            <person name="Wang J."/>
            <person name="Yin Y."/>
            <person name="Wang J."/>
        </authorList>
    </citation>
    <scope>NUCLEOTIDE SEQUENCE [LARGE SCALE GENOMIC DNA]</scope>
    <source>
        <strain evidence="5">05x7-T-G4-1.051#20</strain>
    </source>
</reference>
<evidence type="ECO:0000313" key="5">
    <source>
        <dbReference type="EMBL" id="EKC18151.1"/>
    </source>
</evidence>
<dbReference type="InParanoid" id="K1Q9R3"/>
<dbReference type="GO" id="GO:0007165">
    <property type="term" value="P:signal transduction"/>
    <property type="evidence" value="ECO:0007669"/>
    <property type="project" value="InterPro"/>
</dbReference>
<feature type="compositionally biased region" description="Basic and acidic residues" evidence="4">
    <location>
        <begin position="1921"/>
        <end position="1939"/>
    </location>
</feature>
<feature type="compositionally biased region" description="Basic and acidic residues" evidence="4">
    <location>
        <begin position="1645"/>
        <end position="1654"/>
    </location>
</feature>
<dbReference type="InterPro" id="IPR057028">
    <property type="entry name" value="RHG29_45_N"/>
</dbReference>
<sequence>MVFVITTEYFISINGPYFAKDNDASILNHAMKSNIEDIRSWIQDDDVFIVDRGVRDSITYLQDLTLYALTPIYSFSPCPRVKTYNPGDIKISVEEFLGPQKGVVPVGATDSPSHHSPSQQKMTKSMSLTNLNNNQKASAGPVDQDDILALTQQVKLFSDGLSHLKTVFTDFSGSGEDLRIMSHSRLGEVLAILKNILHKYPALQSSELFSASAGLISKIKTHDYGLSPASLADHNFCEAIDQLALAFSSSVSEYLMGDLGSITLTKEGKVDKTKSYGDLLKLEKNAGLCAADPATQDTMNPEEIDSILLRLQAGVDLAMQRAKAWSKYMKEITTYIEKKTQLEADYTKNVLRLANNMLPVLSEEGFLPLQSVFCTAISQDIEYASTCQATQTLIQSTKFVEPLTTRRSEHDKMRRSVKDTWVKEVKKMQEAVNSLRKSQSMYMMRKQEYEKAREQSSKVESDMLDKSNSSSVLSKMDKRKKLEEDAMHKAAEAETTYKACVAEANSKQQELAKTKGELLSKIREQILLCDQVIKSVTVEYFDLLHTLTAPISVQYQSLCEASQKYQPGSQFGAFVRSVSMSPTNIPMKEDAFVFEPFISSRESQRKTSGQSTGSSNDLQLQDESPLMGRNDRYRVKAWGTTLVSESDSGSSRSVESSPSSSPHQSGRKPFVKAGSLDDLEEAEGEAVLLGLPSTEVDLQALLKRQNKRRNTTFGVDFQEQVEKSRSAIPSIVTKCLTEIEKRGIMIKGIYRMSGVKSKVESLCSKFEKDPDSVNLDDEHPNVISNVLKLYLRQLPEPLLSFKLYSSFIQVAKDNMGNVLNEEDTVNKLGDLASQLPYSNFKTCAMLIHHLSRIASYSSSNQMTASNLGIVFGPTLLRPLEGTGSLASLVDTPHQTRTVELLIINVKEIFGPETEYELIPGETPVEQLSVNGQNRHEKEADLEGTKEKSTKTRSSTEEGDLLNFSDDGKSKEIFGPETEYELIPGETPVEQLSVNGQNRHEKEADLEGTKEKSTKTRSSTEEGDLLNFSDDGKSKQTSDRDYVLPGSTDKKSSSPPAVSEDDNADVDFDDDFTDLNLPDESFSSQHANSVSSTTCKVLNLGRVISPKAQFSSRLCWFGSIIYRCSGIERLARQYRLQSLPIKEEIQKVTRPIIMKPCPPQDLALSPESAKKMLVPSITIVESSPITESQPQMCYPLKSSDKSKFRTSALQNLKSIGPSLQSFVIATAKGLKANFPSSTKTDKSDSVKEKKSKTSPPLQRQSSSDSLSLSSIRNVLQKSPKLPRQASLSEIKEKPHVSKGFKSLSDESSDVSFESAKNISVGNKNENQRGSRIVKERGDSEVLTQEEEQEQIPSDQQYENEIPTSESTSTENTKKMSASYPTVTNTEFPIQKMTPPITRQTKVSFALPEDSDSSSVSSGVSSLTSPWSSPQVQRPALSRQKPIETEITVSEEITEDQEKTIKESHLVSQDDIVGQMEENSPSRDNVSLSTTSSKEDAPLSFTDSQPVSVLEPKLIVELKDQSKSCSSVDCDQAVQADEIISEDYHSGVVKSLIESSSQIATSIATTKEIEFQKSSISFDQEEDKSKNQLKPPENKPKTLSSSSSEGDIVNNLLLRDKDGISATDKDESVKKASSTDCLSPDSGVEETSPKSPREPFKSSISSSALLLSSLSPVLPRGHNYYSHSLSSLNANSILAGNVPVRPGRSNVVHNTGVSYTPLNSFSQSVPNLRDSQKRQTSAPPCFRQSLPETSFMEEEAESTGARIMSASFEGIPRTDTDSETELNKKSLQIGIKSKEGPSKISTNPAVSRTKTGPKLQSSKPARDSQRPPKGPSGIVMGKAAIQPNRGGPRSAASTRKTGPSQDPKKPAEATGTTDETCKKKKTSPSRKSPGALATAESHNYSCATCGRRRSAASKLLEEAQQMSDKEKCGTDREKPSSERRLSAGSGRGRRNSPDDRKSSETKNKTPKLNKDRTPRFV</sequence>
<feature type="compositionally biased region" description="Low complexity" evidence="4">
    <location>
        <begin position="1252"/>
        <end position="1269"/>
    </location>
</feature>
<feature type="compositionally biased region" description="Polar residues" evidence="4">
    <location>
        <begin position="1797"/>
        <end position="1817"/>
    </location>
</feature>
<organism evidence="5">
    <name type="scientific">Magallana gigas</name>
    <name type="common">Pacific oyster</name>
    <name type="synonym">Crassostrea gigas</name>
    <dbReference type="NCBI Taxonomy" id="29159"/>
    <lineage>
        <taxon>Eukaryota</taxon>
        <taxon>Metazoa</taxon>
        <taxon>Spiralia</taxon>
        <taxon>Lophotrochozoa</taxon>
        <taxon>Mollusca</taxon>
        <taxon>Bivalvia</taxon>
        <taxon>Autobranchia</taxon>
        <taxon>Pteriomorphia</taxon>
        <taxon>Ostreida</taxon>
        <taxon>Ostreoidea</taxon>
        <taxon>Ostreidae</taxon>
        <taxon>Magallana</taxon>
    </lineage>
</organism>
<name>K1Q9R3_MAGGI</name>
<gene>
    <name evidence="5" type="ORF">CGI_10014639</name>
</gene>
<feature type="compositionally biased region" description="Polar residues" evidence="4">
    <location>
        <begin position="1849"/>
        <end position="1858"/>
    </location>
</feature>
<dbReference type="GO" id="GO:0005096">
    <property type="term" value="F:GTPase activator activity"/>
    <property type="evidence" value="ECO:0007669"/>
    <property type="project" value="UniProtKB-KW"/>
</dbReference>
<dbReference type="GO" id="GO:0008270">
    <property type="term" value="F:zinc ion binding"/>
    <property type="evidence" value="ECO:0007669"/>
    <property type="project" value="UniProtKB-KW"/>
</dbReference>
<feature type="compositionally biased region" description="Basic and acidic residues" evidence="4">
    <location>
        <begin position="997"/>
        <end position="1019"/>
    </location>
</feature>
<feature type="region of interest" description="Disordered" evidence="4">
    <location>
        <begin position="1232"/>
        <end position="1503"/>
    </location>
</feature>
<evidence type="ECO:0000256" key="3">
    <source>
        <dbReference type="ARBA" id="ARBA00023054"/>
    </source>
</evidence>